<reference evidence="5 6" key="1">
    <citation type="submission" date="2013-06" db="EMBL/GenBank/DDBJ databases">
        <title>Rumen cellulosomics: divergent fiber-degrading strategies revealed by comparative genome-wide analysis of six Ruminococcal strains.</title>
        <authorList>
            <person name="Dassa B."/>
            <person name="Borovok I."/>
            <person name="Lamed R."/>
            <person name="Flint H."/>
            <person name="Yeoman C.J."/>
            <person name="White B."/>
            <person name="Bayer E.A."/>
        </authorList>
    </citation>
    <scope>NUCLEOTIDE SEQUENCE [LARGE SCALE GENOMIC DNA]</scope>
    <source>
        <strain evidence="5 6">SY3</strain>
    </source>
</reference>
<evidence type="ECO:0000256" key="1">
    <source>
        <dbReference type="ARBA" id="ARBA00023015"/>
    </source>
</evidence>
<dbReference type="PANTHER" id="PTHR43280:SF2">
    <property type="entry name" value="HTH-TYPE TRANSCRIPTIONAL REGULATOR EXSA"/>
    <property type="match status" value="1"/>
</dbReference>
<dbReference type="AlphaFoldDB" id="A0A011UYZ1"/>
<keyword evidence="2" id="KW-0238">DNA-binding</keyword>
<dbReference type="InterPro" id="IPR018060">
    <property type="entry name" value="HTH_AraC"/>
</dbReference>
<feature type="domain" description="HTH araC/xylS-type" evidence="4">
    <location>
        <begin position="157"/>
        <end position="257"/>
    </location>
</feature>
<proteinExistence type="predicted"/>
<dbReference type="Pfam" id="PF12833">
    <property type="entry name" value="HTH_18"/>
    <property type="match status" value="1"/>
</dbReference>
<evidence type="ECO:0000259" key="4">
    <source>
        <dbReference type="PROSITE" id="PS01124"/>
    </source>
</evidence>
<gene>
    <name evidence="5" type="ORF">RASY3_12860</name>
</gene>
<dbReference type="OrthoDB" id="9774814at2"/>
<sequence length="259" mass="30034">MSIKIWGAFNDRTEHESFHINIPGEPCYMLVHFHDPVELLLNGDSIITKPHACVIFPPDRPVDYKSLQGGFTNDYVKFTYDDEGLLEKSGLPIYKVFYAEPSRKFVESISRITWWLTDVMIDHSREMADALRCAIDELCLVRVDISPKAKRDNLTVQRLRQIRSEVSSAPGEWSVERMAEAFYMTRSHFSVLYKNHFGVSPREDIQKMTMEMAASLLKESRMSVEEISKKCGYSSSENFIRSFKKIFGTTPLRYRNQHT</sequence>
<dbReference type="SUPFAM" id="SSF46689">
    <property type="entry name" value="Homeodomain-like"/>
    <property type="match status" value="1"/>
</dbReference>
<protein>
    <recommendedName>
        <fullName evidence="4">HTH araC/xylS-type domain-containing protein</fullName>
    </recommendedName>
</protein>
<evidence type="ECO:0000256" key="3">
    <source>
        <dbReference type="ARBA" id="ARBA00023163"/>
    </source>
</evidence>
<comment type="caution">
    <text evidence="5">The sequence shown here is derived from an EMBL/GenBank/DDBJ whole genome shotgun (WGS) entry which is preliminary data.</text>
</comment>
<dbReference type="EMBL" id="JEOB01000004">
    <property type="protein sequence ID" value="EXM38417.1"/>
    <property type="molecule type" value="Genomic_DNA"/>
</dbReference>
<dbReference type="Gene3D" id="1.10.10.60">
    <property type="entry name" value="Homeodomain-like"/>
    <property type="match status" value="2"/>
</dbReference>
<keyword evidence="6" id="KW-1185">Reference proteome</keyword>
<dbReference type="InterPro" id="IPR009057">
    <property type="entry name" value="Homeodomain-like_sf"/>
</dbReference>
<evidence type="ECO:0000313" key="5">
    <source>
        <dbReference type="EMBL" id="EXM38417.1"/>
    </source>
</evidence>
<evidence type="ECO:0000313" key="6">
    <source>
        <dbReference type="Proteomes" id="UP000021369"/>
    </source>
</evidence>
<name>A0A011UYZ1_RUMAL</name>
<dbReference type="PROSITE" id="PS01124">
    <property type="entry name" value="HTH_ARAC_FAMILY_2"/>
    <property type="match status" value="1"/>
</dbReference>
<dbReference type="PATRIC" id="fig|1341156.4.peg.3598"/>
<organism evidence="5 6">
    <name type="scientific">Ruminococcus albus SY3</name>
    <dbReference type="NCBI Taxonomy" id="1341156"/>
    <lineage>
        <taxon>Bacteria</taxon>
        <taxon>Bacillati</taxon>
        <taxon>Bacillota</taxon>
        <taxon>Clostridia</taxon>
        <taxon>Eubacteriales</taxon>
        <taxon>Oscillospiraceae</taxon>
        <taxon>Ruminococcus</taxon>
    </lineage>
</organism>
<dbReference type="GO" id="GO:0003700">
    <property type="term" value="F:DNA-binding transcription factor activity"/>
    <property type="evidence" value="ECO:0007669"/>
    <property type="project" value="InterPro"/>
</dbReference>
<evidence type="ECO:0000256" key="2">
    <source>
        <dbReference type="ARBA" id="ARBA00023125"/>
    </source>
</evidence>
<dbReference type="PRINTS" id="PR00032">
    <property type="entry name" value="HTHARAC"/>
</dbReference>
<dbReference type="SMART" id="SM00342">
    <property type="entry name" value="HTH_ARAC"/>
    <property type="match status" value="1"/>
</dbReference>
<keyword evidence="3" id="KW-0804">Transcription</keyword>
<accession>A0A011UYZ1</accession>
<dbReference type="RefSeq" id="WP_051506560.1">
    <property type="nucleotide sequence ID" value="NZ_JEOB01000004.1"/>
</dbReference>
<dbReference type="GO" id="GO:0043565">
    <property type="term" value="F:sequence-specific DNA binding"/>
    <property type="evidence" value="ECO:0007669"/>
    <property type="project" value="InterPro"/>
</dbReference>
<dbReference type="PANTHER" id="PTHR43280">
    <property type="entry name" value="ARAC-FAMILY TRANSCRIPTIONAL REGULATOR"/>
    <property type="match status" value="1"/>
</dbReference>
<keyword evidence="1" id="KW-0805">Transcription regulation</keyword>
<dbReference type="InterPro" id="IPR020449">
    <property type="entry name" value="Tscrpt_reg_AraC-type_HTH"/>
</dbReference>
<dbReference type="Proteomes" id="UP000021369">
    <property type="component" value="Unassembled WGS sequence"/>
</dbReference>